<protein>
    <submittedName>
        <fullName evidence="7">Transcriptional regulator, TetR family</fullName>
    </submittedName>
</protein>
<dbReference type="InterPro" id="IPR050109">
    <property type="entry name" value="HTH-type_TetR-like_transc_reg"/>
</dbReference>
<dbReference type="InterPro" id="IPR009057">
    <property type="entry name" value="Homeodomain-like_sf"/>
</dbReference>
<evidence type="ECO:0000259" key="6">
    <source>
        <dbReference type="PROSITE" id="PS50977"/>
    </source>
</evidence>
<dbReference type="SUPFAM" id="SSF46689">
    <property type="entry name" value="Homeodomain-like"/>
    <property type="match status" value="1"/>
</dbReference>
<dbReference type="InterPro" id="IPR001647">
    <property type="entry name" value="HTH_TetR"/>
</dbReference>
<evidence type="ECO:0000256" key="2">
    <source>
        <dbReference type="ARBA" id="ARBA00023125"/>
    </source>
</evidence>
<proteinExistence type="predicted"/>
<keyword evidence="2 4" id="KW-0238">DNA-binding</keyword>
<dbReference type="RefSeq" id="WP_200804552.1">
    <property type="nucleotide sequence ID" value="NZ_FRBI01000025.1"/>
</dbReference>
<evidence type="ECO:0000313" key="7">
    <source>
        <dbReference type="EMBL" id="SHN20667.1"/>
    </source>
</evidence>
<evidence type="ECO:0000256" key="1">
    <source>
        <dbReference type="ARBA" id="ARBA00023015"/>
    </source>
</evidence>
<dbReference type="Proteomes" id="UP000184111">
    <property type="component" value="Unassembled WGS sequence"/>
</dbReference>
<dbReference type="Pfam" id="PF17754">
    <property type="entry name" value="TetR_C_14"/>
    <property type="match status" value="1"/>
</dbReference>
<reference evidence="7 8" key="1">
    <citation type="submission" date="2016-11" db="EMBL/GenBank/DDBJ databases">
        <authorList>
            <person name="Jaros S."/>
            <person name="Januszkiewicz K."/>
            <person name="Wedrychowicz H."/>
        </authorList>
    </citation>
    <scope>NUCLEOTIDE SEQUENCE [LARGE SCALE GENOMIC DNA]</scope>
    <source>
        <strain evidence="7 8">CGMCC 4.2025</strain>
    </source>
</reference>
<name>A0A1M7PT75_9ACTN</name>
<dbReference type="PANTHER" id="PTHR30055:SF238">
    <property type="entry name" value="MYCOFACTOCIN BIOSYNTHESIS TRANSCRIPTIONAL REGULATOR MFTR-RELATED"/>
    <property type="match status" value="1"/>
</dbReference>
<evidence type="ECO:0000256" key="4">
    <source>
        <dbReference type="PROSITE-ProRule" id="PRU00335"/>
    </source>
</evidence>
<dbReference type="PANTHER" id="PTHR30055">
    <property type="entry name" value="HTH-TYPE TRANSCRIPTIONAL REGULATOR RUTR"/>
    <property type="match status" value="1"/>
</dbReference>
<evidence type="ECO:0000256" key="3">
    <source>
        <dbReference type="ARBA" id="ARBA00023163"/>
    </source>
</evidence>
<feature type="DNA-binding region" description="H-T-H motif" evidence="4">
    <location>
        <begin position="38"/>
        <end position="57"/>
    </location>
</feature>
<keyword evidence="8" id="KW-1185">Reference proteome</keyword>
<dbReference type="InterPro" id="IPR041347">
    <property type="entry name" value="MftR_C"/>
</dbReference>
<evidence type="ECO:0000256" key="5">
    <source>
        <dbReference type="SAM" id="MobiDB-lite"/>
    </source>
</evidence>
<feature type="region of interest" description="Disordered" evidence="5">
    <location>
        <begin position="201"/>
        <end position="228"/>
    </location>
</feature>
<dbReference type="PROSITE" id="PS50977">
    <property type="entry name" value="HTH_TETR_2"/>
    <property type="match status" value="1"/>
</dbReference>
<dbReference type="STRING" id="310782.SAMN05216499_12582"/>
<keyword evidence="1" id="KW-0805">Transcription regulation</keyword>
<feature type="domain" description="HTH tetR-type" evidence="6">
    <location>
        <begin position="15"/>
        <end position="75"/>
    </location>
</feature>
<evidence type="ECO:0000313" key="8">
    <source>
        <dbReference type="Proteomes" id="UP000184111"/>
    </source>
</evidence>
<organism evidence="7 8">
    <name type="scientific">Actinacidiphila paucisporea</name>
    <dbReference type="NCBI Taxonomy" id="310782"/>
    <lineage>
        <taxon>Bacteria</taxon>
        <taxon>Bacillati</taxon>
        <taxon>Actinomycetota</taxon>
        <taxon>Actinomycetes</taxon>
        <taxon>Kitasatosporales</taxon>
        <taxon>Streptomycetaceae</taxon>
        <taxon>Actinacidiphila</taxon>
    </lineage>
</organism>
<dbReference type="Gene3D" id="1.10.10.60">
    <property type="entry name" value="Homeodomain-like"/>
    <property type="match status" value="1"/>
</dbReference>
<dbReference type="InterPro" id="IPR023772">
    <property type="entry name" value="DNA-bd_HTH_TetR-type_CS"/>
</dbReference>
<accession>A0A1M7PT75</accession>
<dbReference type="EMBL" id="FRBI01000025">
    <property type="protein sequence ID" value="SHN20667.1"/>
    <property type="molecule type" value="Genomic_DNA"/>
</dbReference>
<dbReference type="Gene3D" id="1.10.357.10">
    <property type="entry name" value="Tetracycline Repressor, domain 2"/>
    <property type="match status" value="1"/>
</dbReference>
<dbReference type="GO" id="GO:0003700">
    <property type="term" value="F:DNA-binding transcription factor activity"/>
    <property type="evidence" value="ECO:0007669"/>
    <property type="project" value="TreeGrafter"/>
</dbReference>
<keyword evidence="3" id="KW-0804">Transcription</keyword>
<dbReference type="PROSITE" id="PS01081">
    <property type="entry name" value="HTH_TETR_1"/>
    <property type="match status" value="1"/>
</dbReference>
<sequence>MPLRPELSLAQRKRQLVSDELTGAALKLLARKGFDAVTIDEIVLAAGVSKRTFFRYFASKEDVVIQFLSEMGASMRAELAGRPAHEPPSVALRHAVWVSIDACAGHADGALRVVQLILGTPPLLARFLERQAQWRDGLAQELAHRLERDPETDLYPQLAAGMALTAYGTVLQRLSDSDGAEDPATLTDRAFAVIAPALDTPVQAPGPSRARVSSSAAGEARISRVAET</sequence>
<gene>
    <name evidence="7" type="ORF">SAMN05216499_12582</name>
</gene>
<dbReference type="GO" id="GO:0000976">
    <property type="term" value="F:transcription cis-regulatory region binding"/>
    <property type="evidence" value="ECO:0007669"/>
    <property type="project" value="TreeGrafter"/>
</dbReference>
<dbReference type="AlphaFoldDB" id="A0A1M7PT75"/>
<dbReference type="PRINTS" id="PR00455">
    <property type="entry name" value="HTHTETR"/>
</dbReference>
<dbReference type="Pfam" id="PF00440">
    <property type="entry name" value="TetR_N"/>
    <property type="match status" value="1"/>
</dbReference>